<feature type="non-terminal residue" evidence="2">
    <location>
        <position position="92"/>
    </location>
</feature>
<sequence>SCSPAGGGPEGAALQGAGQGHAAVHLPPVQRPLCRARAPAAGRAPRRAGVASELDHRRARQRRRRRRHLQTAAGLAAGWRAALLHGRVPGHA</sequence>
<organism evidence="2">
    <name type="scientific">Tanacetum cinerariifolium</name>
    <name type="common">Dalmatian daisy</name>
    <name type="synonym">Chrysanthemum cinerariifolium</name>
    <dbReference type="NCBI Taxonomy" id="118510"/>
    <lineage>
        <taxon>Eukaryota</taxon>
        <taxon>Viridiplantae</taxon>
        <taxon>Streptophyta</taxon>
        <taxon>Embryophyta</taxon>
        <taxon>Tracheophyta</taxon>
        <taxon>Spermatophyta</taxon>
        <taxon>Magnoliopsida</taxon>
        <taxon>eudicotyledons</taxon>
        <taxon>Gunneridae</taxon>
        <taxon>Pentapetalae</taxon>
        <taxon>asterids</taxon>
        <taxon>campanulids</taxon>
        <taxon>Asterales</taxon>
        <taxon>Asteraceae</taxon>
        <taxon>Asteroideae</taxon>
        <taxon>Anthemideae</taxon>
        <taxon>Anthemidinae</taxon>
        <taxon>Tanacetum</taxon>
    </lineage>
</organism>
<feature type="compositionally biased region" description="Basic residues" evidence="1">
    <location>
        <begin position="57"/>
        <end position="69"/>
    </location>
</feature>
<accession>A0A699X7J7</accession>
<feature type="non-terminal residue" evidence="2">
    <location>
        <position position="1"/>
    </location>
</feature>
<reference evidence="2" key="1">
    <citation type="journal article" date="2019" name="Sci. Rep.">
        <title>Draft genome of Tanacetum cinerariifolium, the natural source of mosquito coil.</title>
        <authorList>
            <person name="Yamashiro T."/>
            <person name="Shiraishi A."/>
            <person name="Satake H."/>
            <person name="Nakayama K."/>
        </authorList>
    </citation>
    <scope>NUCLEOTIDE SEQUENCE</scope>
</reference>
<comment type="caution">
    <text evidence="2">The sequence shown here is derived from an EMBL/GenBank/DDBJ whole genome shotgun (WGS) entry which is preliminary data.</text>
</comment>
<feature type="compositionally biased region" description="Gly residues" evidence="1">
    <location>
        <begin position="1"/>
        <end position="10"/>
    </location>
</feature>
<dbReference type="AlphaFoldDB" id="A0A699X7J7"/>
<feature type="compositionally biased region" description="Low complexity" evidence="1">
    <location>
        <begin position="11"/>
        <end position="23"/>
    </location>
</feature>
<gene>
    <name evidence="2" type="ORF">Tci_928071</name>
</gene>
<name>A0A699X7J7_TANCI</name>
<feature type="region of interest" description="Disordered" evidence="1">
    <location>
        <begin position="1"/>
        <end position="72"/>
    </location>
</feature>
<feature type="compositionally biased region" description="Low complexity" evidence="1">
    <location>
        <begin position="35"/>
        <end position="49"/>
    </location>
</feature>
<evidence type="ECO:0000313" key="2">
    <source>
        <dbReference type="EMBL" id="GFD56102.1"/>
    </source>
</evidence>
<protein>
    <submittedName>
        <fullName evidence="2">Uncharacterized protein</fullName>
    </submittedName>
</protein>
<evidence type="ECO:0000256" key="1">
    <source>
        <dbReference type="SAM" id="MobiDB-lite"/>
    </source>
</evidence>
<proteinExistence type="predicted"/>
<dbReference type="EMBL" id="BKCJ011825425">
    <property type="protein sequence ID" value="GFD56102.1"/>
    <property type="molecule type" value="Genomic_DNA"/>
</dbReference>